<gene>
    <name evidence="2" type="ORF">ACFPGP_15800</name>
</gene>
<dbReference type="Pfam" id="PF12840">
    <property type="entry name" value="HTH_20"/>
    <property type="match status" value="1"/>
</dbReference>
<proteinExistence type="predicted"/>
<organism evidence="2 3">
    <name type="scientific">Nocardioides taihuensis</name>
    <dbReference type="NCBI Taxonomy" id="1835606"/>
    <lineage>
        <taxon>Bacteria</taxon>
        <taxon>Bacillati</taxon>
        <taxon>Actinomycetota</taxon>
        <taxon>Actinomycetes</taxon>
        <taxon>Propionibacteriales</taxon>
        <taxon>Nocardioidaceae</taxon>
        <taxon>Nocardioides</taxon>
    </lineage>
</organism>
<dbReference type="InterPro" id="IPR011991">
    <property type="entry name" value="ArsR-like_HTH"/>
</dbReference>
<dbReference type="SUPFAM" id="SSF46785">
    <property type="entry name" value="Winged helix' DNA-binding domain"/>
    <property type="match status" value="1"/>
</dbReference>
<feature type="domain" description="HTH arsR-type" evidence="1">
    <location>
        <begin position="13"/>
        <end position="125"/>
    </location>
</feature>
<protein>
    <submittedName>
        <fullName evidence="2">Winged helix-turn-helix domain-containing protein</fullName>
    </submittedName>
</protein>
<dbReference type="EMBL" id="JBHSKD010000019">
    <property type="protein sequence ID" value="MFC5178147.1"/>
    <property type="molecule type" value="Genomic_DNA"/>
</dbReference>
<evidence type="ECO:0000313" key="3">
    <source>
        <dbReference type="Proteomes" id="UP001596087"/>
    </source>
</evidence>
<comment type="caution">
    <text evidence="2">The sequence shown here is derived from an EMBL/GenBank/DDBJ whole genome shotgun (WGS) entry which is preliminary data.</text>
</comment>
<dbReference type="SMART" id="SM00418">
    <property type="entry name" value="HTH_ARSR"/>
    <property type="match status" value="1"/>
</dbReference>
<evidence type="ECO:0000313" key="2">
    <source>
        <dbReference type="EMBL" id="MFC5178147.1"/>
    </source>
</evidence>
<reference evidence="3" key="1">
    <citation type="journal article" date="2019" name="Int. J. Syst. Evol. Microbiol.">
        <title>The Global Catalogue of Microorganisms (GCM) 10K type strain sequencing project: providing services to taxonomists for standard genome sequencing and annotation.</title>
        <authorList>
            <consortium name="The Broad Institute Genomics Platform"/>
            <consortium name="The Broad Institute Genome Sequencing Center for Infectious Disease"/>
            <person name="Wu L."/>
            <person name="Ma J."/>
        </authorList>
    </citation>
    <scope>NUCLEOTIDE SEQUENCE [LARGE SCALE GENOMIC DNA]</scope>
    <source>
        <strain evidence="3">DFY41</strain>
    </source>
</reference>
<sequence>MPERTPRPVADPRILRAIAHPVRNRILGELSAAGPSRAADLAHDLDIPANQASFHLRQLAKYGLVEEAPDLARDRRDRVWRAVHEEGITVETSRMEEAAGGAAAVRVFHRTLSAWAHAVVDAAFSTAKIPDTQRTIADYRIKLTKTEAAELSAELDAVVQAWTDRTRGRDSSRRTYVLLSMLQPETALTLHPEDDGEE</sequence>
<keyword evidence="3" id="KW-1185">Reference proteome</keyword>
<name>A0ABW0BML1_9ACTN</name>
<evidence type="ECO:0000259" key="1">
    <source>
        <dbReference type="SMART" id="SM00418"/>
    </source>
</evidence>
<dbReference type="InterPro" id="IPR036388">
    <property type="entry name" value="WH-like_DNA-bd_sf"/>
</dbReference>
<dbReference type="RefSeq" id="WP_378591705.1">
    <property type="nucleotide sequence ID" value="NZ_JBHSKD010000019.1"/>
</dbReference>
<dbReference type="CDD" id="cd00090">
    <property type="entry name" value="HTH_ARSR"/>
    <property type="match status" value="1"/>
</dbReference>
<dbReference type="InterPro" id="IPR001845">
    <property type="entry name" value="HTH_ArsR_DNA-bd_dom"/>
</dbReference>
<dbReference type="Gene3D" id="1.10.10.10">
    <property type="entry name" value="Winged helix-like DNA-binding domain superfamily/Winged helix DNA-binding domain"/>
    <property type="match status" value="1"/>
</dbReference>
<dbReference type="Proteomes" id="UP001596087">
    <property type="component" value="Unassembled WGS sequence"/>
</dbReference>
<accession>A0ABW0BML1</accession>
<dbReference type="InterPro" id="IPR036390">
    <property type="entry name" value="WH_DNA-bd_sf"/>
</dbReference>